<name>A0ABN3W820_9ACTN</name>
<protein>
    <submittedName>
        <fullName evidence="1">Uncharacterized protein</fullName>
    </submittedName>
</protein>
<keyword evidence="2" id="KW-1185">Reference proteome</keyword>
<evidence type="ECO:0000313" key="1">
    <source>
        <dbReference type="EMBL" id="GAA2904309.1"/>
    </source>
</evidence>
<sequence length="75" mass="8156">MTRVTVGVRALPGLAGVPADDDTGDACDAGHVGDGLISPDRGRRWDMSRFTVRGSDFTGHVVAHHLFPREEQRTR</sequence>
<accession>A0ABN3W820</accession>
<organism evidence="1 2">
    <name type="scientific">Streptosporangium fragile</name>
    <dbReference type="NCBI Taxonomy" id="46186"/>
    <lineage>
        <taxon>Bacteria</taxon>
        <taxon>Bacillati</taxon>
        <taxon>Actinomycetota</taxon>
        <taxon>Actinomycetes</taxon>
        <taxon>Streptosporangiales</taxon>
        <taxon>Streptosporangiaceae</taxon>
        <taxon>Streptosporangium</taxon>
    </lineage>
</organism>
<proteinExistence type="predicted"/>
<dbReference type="Proteomes" id="UP001500831">
    <property type="component" value="Unassembled WGS sequence"/>
</dbReference>
<dbReference type="EMBL" id="BAAAVI010000079">
    <property type="protein sequence ID" value="GAA2904309.1"/>
    <property type="molecule type" value="Genomic_DNA"/>
</dbReference>
<evidence type="ECO:0000313" key="2">
    <source>
        <dbReference type="Proteomes" id="UP001500831"/>
    </source>
</evidence>
<comment type="caution">
    <text evidence="1">The sequence shown here is derived from an EMBL/GenBank/DDBJ whole genome shotgun (WGS) entry which is preliminary data.</text>
</comment>
<gene>
    <name evidence="1" type="ORF">GCM10010517_70350</name>
</gene>
<reference evidence="1 2" key="1">
    <citation type="journal article" date="2019" name="Int. J. Syst. Evol. Microbiol.">
        <title>The Global Catalogue of Microorganisms (GCM) 10K type strain sequencing project: providing services to taxonomists for standard genome sequencing and annotation.</title>
        <authorList>
            <consortium name="The Broad Institute Genomics Platform"/>
            <consortium name="The Broad Institute Genome Sequencing Center for Infectious Disease"/>
            <person name="Wu L."/>
            <person name="Ma J."/>
        </authorList>
    </citation>
    <scope>NUCLEOTIDE SEQUENCE [LARGE SCALE GENOMIC DNA]</scope>
    <source>
        <strain evidence="1 2">JCM 6242</strain>
    </source>
</reference>